<dbReference type="PROSITE" id="PS50053">
    <property type="entry name" value="UBIQUITIN_2"/>
    <property type="match status" value="1"/>
</dbReference>
<dbReference type="Gene3D" id="3.10.20.90">
    <property type="entry name" value="Phosphatidylinositol 3-kinase Catalytic Subunit, Chain A, domain 1"/>
    <property type="match status" value="1"/>
</dbReference>
<dbReference type="Pfam" id="PF01302">
    <property type="entry name" value="CAP_GLY"/>
    <property type="match status" value="1"/>
</dbReference>
<accession>M7P2I2</accession>
<feature type="domain" description="Ubiquitin-like" evidence="5">
    <location>
        <begin position="1"/>
        <end position="72"/>
    </location>
</feature>
<dbReference type="PANTHER" id="PTHR18916">
    <property type="entry name" value="DYNACTIN 1-RELATED MICROTUBULE-BINDING"/>
    <property type="match status" value="1"/>
</dbReference>
<evidence type="ECO:0000256" key="1">
    <source>
        <dbReference type="ARBA" id="ARBA00004496"/>
    </source>
</evidence>
<dbReference type="GO" id="GO:0051010">
    <property type="term" value="F:microtubule plus-end binding"/>
    <property type="evidence" value="ECO:0007669"/>
    <property type="project" value="TreeGrafter"/>
</dbReference>
<dbReference type="STRING" id="1069680.M7P2I2"/>
<dbReference type="eggNOG" id="KOG3206">
    <property type="taxonomic scope" value="Eukaryota"/>
</dbReference>
<dbReference type="PROSITE" id="PS50245">
    <property type="entry name" value="CAP_GLY_2"/>
    <property type="match status" value="1"/>
</dbReference>
<evidence type="ECO:0000259" key="6">
    <source>
        <dbReference type="PROSITE" id="PS50245"/>
    </source>
</evidence>
<evidence type="ECO:0000256" key="4">
    <source>
        <dbReference type="ARBA" id="ARBA00025779"/>
    </source>
</evidence>
<dbReference type="Gene3D" id="2.30.30.190">
    <property type="entry name" value="CAP Gly-rich-like domain"/>
    <property type="match status" value="1"/>
</dbReference>
<dbReference type="VEuPathDB" id="FungiDB:PNEG_03530"/>
<evidence type="ECO:0000256" key="3">
    <source>
        <dbReference type="ARBA" id="ARBA00023186"/>
    </source>
</evidence>
<dbReference type="InterPro" id="IPR000938">
    <property type="entry name" value="CAP-Gly_domain"/>
</dbReference>
<dbReference type="PROSITE" id="PS00845">
    <property type="entry name" value="CAP_GLY_1"/>
    <property type="match status" value="1"/>
</dbReference>
<dbReference type="OrthoDB" id="5295208at2759"/>
<gene>
    <name evidence="7" type="ORF">PNEG_03530</name>
</gene>
<organism evidence="7 8">
    <name type="scientific">Pneumocystis murina (strain B123)</name>
    <name type="common">Mouse pneumocystis pneumonia agent</name>
    <name type="synonym">Pneumocystis carinii f. sp. muris</name>
    <dbReference type="NCBI Taxonomy" id="1069680"/>
    <lineage>
        <taxon>Eukaryota</taxon>
        <taxon>Fungi</taxon>
        <taxon>Dikarya</taxon>
        <taxon>Ascomycota</taxon>
        <taxon>Taphrinomycotina</taxon>
        <taxon>Pneumocystomycetes</taxon>
        <taxon>Pneumocystaceae</taxon>
        <taxon>Pneumocystis</taxon>
    </lineage>
</organism>
<dbReference type="OMA" id="DQYEQRT"/>
<keyword evidence="3" id="KW-0143">Chaperone</keyword>
<dbReference type="Pfam" id="PF14560">
    <property type="entry name" value="Ubiquitin_2"/>
    <property type="match status" value="1"/>
</dbReference>
<dbReference type="Proteomes" id="UP000011958">
    <property type="component" value="Unassembled WGS sequence"/>
</dbReference>
<protein>
    <recommendedName>
        <fullName evidence="9">CAP-Gly domain-containing protein</fullName>
    </recommendedName>
</protein>
<evidence type="ECO:0000256" key="2">
    <source>
        <dbReference type="ARBA" id="ARBA00022490"/>
    </source>
</evidence>
<dbReference type="InterPro" id="IPR029071">
    <property type="entry name" value="Ubiquitin-like_domsf"/>
</dbReference>
<comment type="caution">
    <text evidence="7">The sequence shown here is derived from an EMBL/GenBank/DDBJ whole genome shotgun (WGS) entry which is preliminary data.</text>
</comment>
<evidence type="ECO:0000259" key="5">
    <source>
        <dbReference type="PROSITE" id="PS50053"/>
    </source>
</evidence>
<keyword evidence="2" id="KW-0963">Cytoplasm</keyword>
<keyword evidence="8" id="KW-1185">Reference proteome</keyword>
<comment type="subcellular location">
    <subcellularLocation>
        <location evidence="1">Cytoplasm</location>
    </subcellularLocation>
</comment>
<reference evidence="8" key="1">
    <citation type="journal article" date="2016" name="Nat. Commun.">
        <title>Genome analysis of three Pneumocystis species reveals adaptation mechanisms to life exclusively in mammalian hosts.</title>
        <authorList>
            <person name="Ma L."/>
            <person name="Chen Z."/>
            <person name="Huang D.W."/>
            <person name="Kutty G."/>
            <person name="Ishihara M."/>
            <person name="Wang H."/>
            <person name="Abouelleil A."/>
            <person name="Bishop L."/>
            <person name="Davey E."/>
            <person name="Deng R."/>
            <person name="Deng X."/>
            <person name="Fan L."/>
            <person name="Fantoni G."/>
            <person name="Fitzgerald M."/>
            <person name="Gogineni E."/>
            <person name="Goldberg J.M."/>
            <person name="Handley G."/>
            <person name="Hu X."/>
            <person name="Huber C."/>
            <person name="Jiao X."/>
            <person name="Jones K."/>
            <person name="Levin J.Z."/>
            <person name="Liu Y."/>
            <person name="Macdonald P."/>
            <person name="Melnikov A."/>
            <person name="Raley C."/>
            <person name="Sassi M."/>
            <person name="Sherman B.T."/>
            <person name="Song X."/>
            <person name="Sykes S."/>
            <person name="Tran B."/>
            <person name="Walsh L."/>
            <person name="Xia Y."/>
            <person name="Yang J."/>
            <person name="Young S."/>
            <person name="Zeng Q."/>
            <person name="Zheng X."/>
            <person name="Stephens R."/>
            <person name="Nusbaum C."/>
            <person name="Birren B.W."/>
            <person name="Azadi P."/>
            <person name="Lempicki R.A."/>
            <person name="Cuomo C.A."/>
            <person name="Kovacs J.A."/>
        </authorList>
    </citation>
    <scope>NUCLEOTIDE SEQUENCE [LARGE SCALE GENOMIC DNA]</scope>
    <source>
        <strain evidence="8">B123</strain>
    </source>
</reference>
<dbReference type="AlphaFoldDB" id="M7P2I2"/>
<dbReference type="GO" id="GO:0031122">
    <property type="term" value="P:cytoplasmic microtubule organization"/>
    <property type="evidence" value="ECO:0007669"/>
    <property type="project" value="TreeGrafter"/>
</dbReference>
<dbReference type="GO" id="GO:0005634">
    <property type="term" value="C:nucleus"/>
    <property type="evidence" value="ECO:0007669"/>
    <property type="project" value="TreeGrafter"/>
</dbReference>
<dbReference type="GeneID" id="19897217"/>
<dbReference type="GO" id="GO:0035371">
    <property type="term" value="C:microtubule plus-end"/>
    <property type="evidence" value="ECO:0007669"/>
    <property type="project" value="TreeGrafter"/>
</dbReference>
<dbReference type="SUPFAM" id="SSF54236">
    <property type="entry name" value="Ubiquitin-like"/>
    <property type="match status" value="1"/>
</dbReference>
<name>M7P2I2_PNEMU</name>
<dbReference type="PANTHER" id="PTHR18916:SF85">
    <property type="entry name" value="TUBULIN-FOLDING COFACTOR B"/>
    <property type="match status" value="1"/>
</dbReference>
<dbReference type="GO" id="GO:0005737">
    <property type="term" value="C:cytoplasm"/>
    <property type="evidence" value="ECO:0007669"/>
    <property type="project" value="UniProtKB-SubCell"/>
</dbReference>
<feature type="domain" description="CAP-Gly" evidence="6">
    <location>
        <begin position="162"/>
        <end position="198"/>
    </location>
</feature>
<dbReference type="InterPro" id="IPR000626">
    <property type="entry name" value="Ubiquitin-like_dom"/>
</dbReference>
<proteinExistence type="inferred from homology"/>
<evidence type="ECO:0000313" key="8">
    <source>
        <dbReference type="Proteomes" id="UP000011958"/>
    </source>
</evidence>
<evidence type="ECO:0000313" key="7">
    <source>
        <dbReference type="EMBL" id="EMR08090.1"/>
    </source>
</evidence>
<dbReference type="SMART" id="SM01052">
    <property type="entry name" value="CAP_GLY"/>
    <property type="match status" value="1"/>
</dbReference>
<dbReference type="SMART" id="SM00213">
    <property type="entry name" value="UBQ"/>
    <property type="match status" value="1"/>
</dbReference>
<comment type="similarity">
    <text evidence="4">Belongs to the TBCB family.</text>
</comment>
<dbReference type="HOGENOM" id="CLU_067577_2_0_1"/>
<dbReference type="SUPFAM" id="SSF74924">
    <property type="entry name" value="Cap-Gly domain"/>
    <property type="match status" value="1"/>
</dbReference>
<sequence length="218" mass="24785">MGILINIVWPEHNIERYIELTWTVTHLKERLELITGIPVSAQHLTLSPNVAVTDSTITLDKLNIQPNTCLHVSDTRDQVEINKLNSEDVEHFKISDEAYAARPNTFSKWKGTHIPTSTKINQAWQKIYEKGIEIDQRCSVEGENKTRNGRVRFIGQVKGLPEGIWIGVEYDLPVGKNDGSFQGTRYFTANENHGSFLHPNRIRIIPSSPTNTDLNEEI</sequence>
<dbReference type="EMBL" id="AFWA02000016">
    <property type="protein sequence ID" value="EMR08090.1"/>
    <property type="molecule type" value="Genomic_DNA"/>
</dbReference>
<dbReference type="InterPro" id="IPR036859">
    <property type="entry name" value="CAP-Gly_dom_sf"/>
</dbReference>
<dbReference type="RefSeq" id="XP_007875622.1">
    <property type="nucleotide sequence ID" value="XM_007877431.1"/>
</dbReference>
<evidence type="ECO:0008006" key="9">
    <source>
        <dbReference type="Google" id="ProtNLM"/>
    </source>
</evidence>